<keyword evidence="3" id="KW-0805">Transcription regulation</keyword>
<keyword evidence="2" id="KW-0479">Metal-binding</keyword>
<dbReference type="AlphaFoldDB" id="A0A401GJH0"/>
<dbReference type="Proteomes" id="UP000287166">
    <property type="component" value="Unassembled WGS sequence"/>
</dbReference>
<dbReference type="GO" id="GO:0000981">
    <property type="term" value="F:DNA-binding transcription factor activity, RNA polymerase II-specific"/>
    <property type="evidence" value="ECO:0007669"/>
    <property type="project" value="InterPro"/>
</dbReference>
<dbReference type="GeneID" id="38779234"/>
<dbReference type="Gene3D" id="4.10.240.10">
    <property type="entry name" value="Zn(2)-C6 fungal-type DNA-binding domain"/>
    <property type="match status" value="2"/>
</dbReference>
<dbReference type="CDD" id="cd00067">
    <property type="entry name" value="GAL4"/>
    <property type="match status" value="2"/>
</dbReference>
<comment type="subcellular location">
    <subcellularLocation>
        <location evidence="1">Nucleus</location>
    </subcellularLocation>
</comment>
<dbReference type="InParanoid" id="A0A401GJH0"/>
<dbReference type="RefSeq" id="XP_027613230.1">
    <property type="nucleotide sequence ID" value="XM_027757429.1"/>
</dbReference>
<feature type="domain" description="Zn(2)-C6 fungal-type" evidence="6">
    <location>
        <begin position="54"/>
        <end position="86"/>
    </location>
</feature>
<proteinExistence type="predicted"/>
<evidence type="ECO:0000313" key="7">
    <source>
        <dbReference type="EMBL" id="GBE82317.1"/>
    </source>
</evidence>
<reference evidence="7 8" key="1">
    <citation type="journal article" date="2018" name="Sci. Rep.">
        <title>Genome sequence of the cauliflower mushroom Sparassis crispa (Hanabiratake) and its association with beneficial usage.</title>
        <authorList>
            <person name="Kiyama R."/>
            <person name="Furutani Y."/>
            <person name="Kawaguchi K."/>
            <person name="Nakanishi T."/>
        </authorList>
    </citation>
    <scope>NUCLEOTIDE SEQUENCE [LARGE SCALE GENOMIC DNA]</scope>
</reference>
<dbReference type="InterPro" id="IPR001138">
    <property type="entry name" value="Zn2Cys6_DnaBD"/>
</dbReference>
<sequence length="594" mass="66327">MAKTCGACRERKVRCDGVTPICGPCSKARRPIQCIYVSSNAVASKGPLLQKGAACYPCRRKKKRCDAKHPFCTTCKVAGKEYDCQYEDNIERSLTEALIARTRDLEQRLAYFEGQSQASSAAPSQSVASSSCVTVEMNDFLSSLASFPPIFAQYPFTPGVNLAPNVEMPFPLVTSLPLQSVASQSEIISPLVDSHYLTTSTSYQDLDEFRALFISHHGQLGLFLSEEKTQAILLADLSGRVVHPVLVYAAQLMGCRLWQEQHRAVCTITTESYQLRSVQQALLNTGHPVTRLQVHNVLTIYFLIKQHMQEGRDQLVKAANLVMQYSLRFQSPAITGTNLLQEPNIEAREQICALSQLLYLDKAACIVLNESTLLSVEFEQDFATLSYVFPAISRHNLVVLRARSVFFLHQTRCLSSQPSSPVDFNVPAHSQGQWYDQYWHLLAEVSEHIAILSPSMLKSTAFRDRERGLTLKLCMLVSLTASAELHRLLASHHAESRLKCLDVVFEIVGITRGLKDDDYIFLDPILGICWTMVATIFNQERDHHNDKYSAVHWRSLLAVIVYSASKLGHTLPFMENSLVTINGAISTAEESSTE</sequence>
<dbReference type="EMBL" id="BFAD01000004">
    <property type="protein sequence ID" value="GBE82317.1"/>
    <property type="molecule type" value="Genomic_DNA"/>
</dbReference>
<dbReference type="PANTHER" id="PTHR47338">
    <property type="entry name" value="ZN(II)2CYS6 TRANSCRIPTION FACTOR (EUROFUNG)-RELATED"/>
    <property type="match status" value="1"/>
</dbReference>
<dbReference type="GO" id="GO:0005634">
    <property type="term" value="C:nucleus"/>
    <property type="evidence" value="ECO:0007669"/>
    <property type="project" value="UniProtKB-SubCell"/>
</dbReference>
<keyword evidence="4" id="KW-0804">Transcription</keyword>
<dbReference type="SMART" id="SM00066">
    <property type="entry name" value="GAL4"/>
    <property type="match status" value="2"/>
</dbReference>
<dbReference type="OrthoDB" id="2017365at2759"/>
<keyword evidence="5" id="KW-0539">Nucleus</keyword>
<evidence type="ECO:0000256" key="1">
    <source>
        <dbReference type="ARBA" id="ARBA00004123"/>
    </source>
</evidence>
<organism evidence="7 8">
    <name type="scientific">Sparassis crispa</name>
    <dbReference type="NCBI Taxonomy" id="139825"/>
    <lineage>
        <taxon>Eukaryota</taxon>
        <taxon>Fungi</taxon>
        <taxon>Dikarya</taxon>
        <taxon>Basidiomycota</taxon>
        <taxon>Agaricomycotina</taxon>
        <taxon>Agaricomycetes</taxon>
        <taxon>Polyporales</taxon>
        <taxon>Sparassidaceae</taxon>
        <taxon>Sparassis</taxon>
    </lineage>
</organism>
<evidence type="ECO:0000259" key="6">
    <source>
        <dbReference type="PROSITE" id="PS50048"/>
    </source>
</evidence>
<dbReference type="STRING" id="139825.A0A401GJH0"/>
<dbReference type="PROSITE" id="PS50048">
    <property type="entry name" value="ZN2_CY6_FUNGAL_2"/>
    <property type="match status" value="2"/>
</dbReference>
<evidence type="ECO:0000256" key="4">
    <source>
        <dbReference type="ARBA" id="ARBA00023163"/>
    </source>
</evidence>
<dbReference type="SUPFAM" id="SSF57701">
    <property type="entry name" value="Zn2/Cys6 DNA-binding domain"/>
    <property type="match status" value="2"/>
</dbReference>
<evidence type="ECO:0000256" key="5">
    <source>
        <dbReference type="ARBA" id="ARBA00023242"/>
    </source>
</evidence>
<dbReference type="PROSITE" id="PS00463">
    <property type="entry name" value="ZN2_CY6_FUNGAL_1"/>
    <property type="match status" value="2"/>
</dbReference>
<comment type="caution">
    <text evidence="7">The sequence shown here is derived from an EMBL/GenBank/DDBJ whole genome shotgun (WGS) entry which is preliminary data.</text>
</comment>
<protein>
    <recommendedName>
        <fullName evidence="6">Zn(2)-C6 fungal-type domain-containing protein</fullName>
    </recommendedName>
</protein>
<dbReference type="InterPro" id="IPR050815">
    <property type="entry name" value="TF_fung"/>
</dbReference>
<name>A0A401GJH0_9APHY</name>
<evidence type="ECO:0000313" key="8">
    <source>
        <dbReference type="Proteomes" id="UP000287166"/>
    </source>
</evidence>
<dbReference type="InterPro" id="IPR036864">
    <property type="entry name" value="Zn2-C6_fun-type_DNA-bd_sf"/>
</dbReference>
<gene>
    <name evidence="7" type="ORF">SCP_0407010</name>
</gene>
<accession>A0A401GJH0</accession>
<dbReference type="Pfam" id="PF00172">
    <property type="entry name" value="Zn_clus"/>
    <property type="match status" value="2"/>
</dbReference>
<feature type="domain" description="Zn(2)-C6 fungal-type" evidence="6">
    <location>
        <begin position="4"/>
        <end position="36"/>
    </location>
</feature>
<evidence type="ECO:0000256" key="2">
    <source>
        <dbReference type="ARBA" id="ARBA00022723"/>
    </source>
</evidence>
<evidence type="ECO:0000256" key="3">
    <source>
        <dbReference type="ARBA" id="ARBA00023015"/>
    </source>
</evidence>
<dbReference type="GO" id="GO:0008270">
    <property type="term" value="F:zinc ion binding"/>
    <property type="evidence" value="ECO:0007669"/>
    <property type="project" value="InterPro"/>
</dbReference>
<dbReference type="PANTHER" id="PTHR47338:SF29">
    <property type="entry name" value="ZN(2)-C6 FUNGAL-TYPE DOMAIN-CONTAINING PROTEIN"/>
    <property type="match status" value="1"/>
</dbReference>
<keyword evidence="8" id="KW-1185">Reference proteome</keyword>